<protein>
    <submittedName>
        <fullName evidence="1">Uncharacterized protein</fullName>
    </submittedName>
</protein>
<dbReference type="Proteomes" id="UP000030889">
    <property type="component" value="Unassembled WGS sequence"/>
</dbReference>
<sequence length="84" mass="9322">MKMAYKLLDGTKMLRSLRVSGCRIIKWLPAAFSIRAAAGKLTGFVIVQSLRNPLRGAIMLIVRSALQDTAKKKIGIRLILLINK</sequence>
<reference evidence="1 2" key="1">
    <citation type="submission" date="2014-09" db="EMBL/GenBank/DDBJ databases">
        <title>Alistipes sp. 627, sp. nov., a novel member of the family Rikenellaceae isolated from human faeces.</title>
        <authorList>
            <person name="Shkoporov A.N."/>
            <person name="Chaplin A.V."/>
            <person name="Motuzova O.V."/>
            <person name="Kafarskaia L.I."/>
            <person name="Khokhlova E.V."/>
            <person name="Efimov B.A."/>
        </authorList>
    </citation>
    <scope>NUCLEOTIDE SEQUENCE [LARGE SCALE GENOMIC DNA]</scope>
    <source>
        <strain evidence="1 2">627</strain>
    </source>
</reference>
<gene>
    <name evidence="1" type="ORF">LG35_08930</name>
</gene>
<keyword evidence="2" id="KW-1185">Reference proteome</keyword>
<proteinExistence type="predicted"/>
<accession>A0ABR4YIW4</accession>
<dbReference type="EMBL" id="JRGF01000012">
    <property type="protein sequence ID" value="KHE41346.1"/>
    <property type="molecule type" value="Genomic_DNA"/>
</dbReference>
<evidence type="ECO:0000313" key="2">
    <source>
        <dbReference type="Proteomes" id="UP000030889"/>
    </source>
</evidence>
<evidence type="ECO:0000313" key="1">
    <source>
        <dbReference type="EMBL" id="KHE41346.1"/>
    </source>
</evidence>
<name>A0ABR4YIW4_9BACT</name>
<comment type="caution">
    <text evidence="1">The sequence shown here is derived from an EMBL/GenBank/DDBJ whole genome shotgun (WGS) entry which is preliminary data.</text>
</comment>
<organism evidence="1 2">
    <name type="scientific">Alistipes inops</name>
    <dbReference type="NCBI Taxonomy" id="1501391"/>
    <lineage>
        <taxon>Bacteria</taxon>
        <taxon>Pseudomonadati</taxon>
        <taxon>Bacteroidota</taxon>
        <taxon>Bacteroidia</taxon>
        <taxon>Bacteroidales</taxon>
        <taxon>Rikenellaceae</taxon>
        <taxon>Alistipes</taxon>
    </lineage>
</organism>